<evidence type="ECO:0000256" key="4">
    <source>
        <dbReference type="SAM" id="Phobius"/>
    </source>
</evidence>
<dbReference type="SUPFAM" id="SSF56436">
    <property type="entry name" value="C-type lectin-like"/>
    <property type="match status" value="1"/>
</dbReference>
<feature type="compositionally biased region" description="Polar residues" evidence="3">
    <location>
        <begin position="324"/>
        <end position="334"/>
    </location>
</feature>
<keyword evidence="4" id="KW-1133">Transmembrane helix</keyword>
<feature type="compositionally biased region" description="Basic and acidic residues" evidence="3">
    <location>
        <begin position="308"/>
        <end position="323"/>
    </location>
</feature>
<sequence>MMLYQKSADSTEQIMKMDMEYEKRTTFRKDRCSRQTGIVLILGVCMIVFMTMTFVIFLHQQRKFSMLESWMNSQSSNLTSVKPDLQNTERQDVLYTEVKSLMLGLSSAVSALTSKLNDAVGKQDQKQTETKELLDSLSSSVTSLQSDQQKKQSDFESLSSSLNDLKSSTSELSSSVASISSQLSVHIQDVSQTDIKGLMNTLSSAVSALTAQLNDAVNKQDQKQSEAERSLDSLKASVESDQQNKQRDFESLSSSLRDLKSSVSVLTSSVASISSQLSVSMQQQDVKSLMNSLNFTVSALTSTLNDAVKKQEQKQTETERSLDSLKSSVQSDQQNKQRDLESLKSSLRDLKSSVSDLTSSVASISSKQQTSEERVMNTLKELITKMSAKTADVPVANCKSGWILYKSSCFLFSSNELNWSEARDYCKAQEALLLKIQEDDEEWAFLNKNTIPQSYWVGLTDQTTGQWRWADETPYIMNKERWNPGQPDDWTEHGMGEEGEDCGQIVYTGKLNDNHCSVKMRFICRVQF</sequence>
<dbReference type="PANTHER" id="PTHR22803">
    <property type="entry name" value="MANNOSE, PHOSPHOLIPASE, LECTIN RECEPTOR RELATED"/>
    <property type="match status" value="1"/>
</dbReference>
<keyword evidence="7" id="KW-1185">Reference proteome</keyword>
<accession>A0A8C1DSM4</accession>
<dbReference type="AlphaFoldDB" id="A0A8C1DSM4"/>
<organism evidence="6 7">
    <name type="scientific">Cyprinus carpio carpio</name>
    <dbReference type="NCBI Taxonomy" id="630221"/>
    <lineage>
        <taxon>Eukaryota</taxon>
        <taxon>Metazoa</taxon>
        <taxon>Chordata</taxon>
        <taxon>Craniata</taxon>
        <taxon>Vertebrata</taxon>
        <taxon>Euteleostomi</taxon>
        <taxon>Actinopterygii</taxon>
        <taxon>Neopterygii</taxon>
        <taxon>Teleostei</taxon>
        <taxon>Ostariophysi</taxon>
        <taxon>Cypriniformes</taxon>
        <taxon>Cyprinidae</taxon>
        <taxon>Cyprininae</taxon>
        <taxon>Cyprinus</taxon>
    </lineage>
</organism>
<reference evidence="6" key="2">
    <citation type="submission" date="2025-09" db="UniProtKB">
        <authorList>
            <consortium name="Ensembl"/>
        </authorList>
    </citation>
    <scope>IDENTIFICATION</scope>
</reference>
<evidence type="ECO:0000256" key="1">
    <source>
        <dbReference type="ARBA" id="ARBA00022734"/>
    </source>
</evidence>
<dbReference type="PROSITE" id="PS50041">
    <property type="entry name" value="C_TYPE_LECTIN_2"/>
    <property type="match status" value="1"/>
</dbReference>
<keyword evidence="4" id="KW-0812">Transmembrane</keyword>
<name>A0A8C1DSM4_CYPCA</name>
<evidence type="ECO:0000259" key="5">
    <source>
        <dbReference type="PROSITE" id="PS50041"/>
    </source>
</evidence>
<keyword evidence="1" id="KW-0430">Lectin</keyword>
<reference evidence="6" key="1">
    <citation type="submission" date="2025-08" db="UniProtKB">
        <authorList>
            <consortium name="Ensembl"/>
        </authorList>
    </citation>
    <scope>IDENTIFICATION</scope>
</reference>
<dbReference type="CDD" id="cd03590">
    <property type="entry name" value="CLECT_DC-SIGN_like"/>
    <property type="match status" value="1"/>
</dbReference>
<keyword evidence="4" id="KW-0472">Membrane</keyword>
<dbReference type="InterPro" id="IPR033989">
    <property type="entry name" value="CD209-like_CTLD"/>
</dbReference>
<dbReference type="InterPro" id="IPR001304">
    <property type="entry name" value="C-type_lectin-like"/>
</dbReference>
<dbReference type="Ensembl" id="ENSCCRT00000070951.2">
    <property type="protein sequence ID" value="ENSCCRP00000065475.2"/>
    <property type="gene ID" value="ENSCCRG00000035246.2"/>
</dbReference>
<dbReference type="InterPro" id="IPR016187">
    <property type="entry name" value="CTDL_fold"/>
</dbReference>
<protein>
    <submittedName>
        <fullName evidence="6">Si:ch211-283g2.2</fullName>
    </submittedName>
</protein>
<dbReference type="OMA" id="KMSTHEA"/>
<dbReference type="Pfam" id="PF00059">
    <property type="entry name" value="Lectin_C"/>
    <property type="match status" value="1"/>
</dbReference>
<dbReference type="GO" id="GO:0030246">
    <property type="term" value="F:carbohydrate binding"/>
    <property type="evidence" value="ECO:0007669"/>
    <property type="project" value="UniProtKB-KW"/>
</dbReference>
<dbReference type="PROSITE" id="PS00615">
    <property type="entry name" value="C_TYPE_LECTIN_1"/>
    <property type="match status" value="1"/>
</dbReference>
<proteinExistence type="predicted"/>
<dbReference type="Proteomes" id="UP001108240">
    <property type="component" value="Unplaced"/>
</dbReference>
<dbReference type="InterPro" id="IPR050111">
    <property type="entry name" value="C-type_lectin/snaclec_domain"/>
</dbReference>
<evidence type="ECO:0000313" key="6">
    <source>
        <dbReference type="Ensembl" id="ENSCCRP00000065475.2"/>
    </source>
</evidence>
<evidence type="ECO:0000256" key="3">
    <source>
        <dbReference type="SAM" id="MobiDB-lite"/>
    </source>
</evidence>
<feature type="transmembrane region" description="Helical" evidence="4">
    <location>
        <begin position="38"/>
        <end position="58"/>
    </location>
</feature>
<evidence type="ECO:0000256" key="2">
    <source>
        <dbReference type="ARBA" id="ARBA00023157"/>
    </source>
</evidence>
<feature type="domain" description="C-type lectin" evidence="5">
    <location>
        <begin position="405"/>
        <end position="525"/>
    </location>
</feature>
<feature type="region of interest" description="Disordered" evidence="3">
    <location>
        <begin position="217"/>
        <end position="249"/>
    </location>
</feature>
<feature type="compositionally biased region" description="Basic and acidic residues" evidence="3">
    <location>
        <begin position="218"/>
        <end position="232"/>
    </location>
</feature>
<dbReference type="Gene3D" id="3.10.100.10">
    <property type="entry name" value="Mannose-Binding Protein A, subunit A"/>
    <property type="match status" value="1"/>
</dbReference>
<dbReference type="InterPro" id="IPR016186">
    <property type="entry name" value="C-type_lectin-like/link_sf"/>
</dbReference>
<dbReference type="InterPro" id="IPR018378">
    <property type="entry name" value="C-type_lectin_CS"/>
</dbReference>
<feature type="region of interest" description="Disordered" evidence="3">
    <location>
        <begin position="308"/>
        <end position="341"/>
    </location>
</feature>
<evidence type="ECO:0000313" key="7">
    <source>
        <dbReference type="Proteomes" id="UP001108240"/>
    </source>
</evidence>
<dbReference type="SMART" id="SM00034">
    <property type="entry name" value="CLECT"/>
    <property type="match status" value="1"/>
</dbReference>
<dbReference type="GeneTree" id="ENSGT00940000165297"/>
<keyword evidence="2" id="KW-1015">Disulfide bond</keyword>